<dbReference type="InterPro" id="IPR036136">
    <property type="entry name" value="Nit/Sulf_reduc_fer-like_dom_sf"/>
</dbReference>
<feature type="domain" description="Nitrite/Sulfite reductase ferredoxin-like" evidence="6">
    <location>
        <begin position="47"/>
        <end position="108"/>
    </location>
</feature>
<dbReference type="PANTHER" id="PTHR11493:SF54">
    <property type="entry name" value="ANAEROBIC SULFITE REDUCTASE SUBUNIT C"/>
    <property type="match status" value="1"/>
</dbReference>
<dbReference type="Gene3D" id="3.30.70.2500">
    <property type="match status" value="1"/>
</dbReference>
<evidence type="ECO:0000256" key="1">
    <source>
        <dbReference type="ARBA" id="ARBA00022485"/>
    </source>
</evidence>
<reference evidence="7" key="1">
    <citation type="submission" date="2019-08" db="EMBL/GenBank/DDBJ databases">
        <authorList>
            <person name="Kucharzyk K."/>
            <person name="Murdoch R.W."/>
            <person name="Higgins S."/>
            <person name="Loffler F."/>
        </authorList>
    </citation>
    <scope>NUCLEOTIDE SEQUENCE</scope>
</reference>
<dbReference type="GO" id="GO:0020037">
    <property type="term" value="F:heme binding"/>
    <property type="evidence" value="ECO:0007669"/>
    <property type="project" value="InterPro"/>
</dbReference>
<accession>A0A645AF66</accession>
<dbReference type="SUPFAM" id="SSF55124">
    <property type="entry name" value="Nitrite/Sulfite reductase N-terminal domain-like"/>
    <property type="match status" value="1"/>
</dbReference>
<dbReference type="GO" id="GO:0018551">
    <property type="term" value="F:dissimilatory sulfite reductase (NADH) activity"/>
    <property type="evidence" value="ECO:0007669"/>
    <property type="project" value="InterPro"/>
</dbReference>
<dbReference type="PANTHER" id="PTHR11493">
    <property type="entry name" value="SULFITE REDUCTASE [NADPH] SUBUNIT BETA-RELATED"/>
    <property type="match status" value="1"/>
</dbReference>
<dbReference type="Gene3D" id="3.30.70.20">
    <property type="match status" value="1"/>
</dbReference>
<dbReference type="SUPFAM" id="SSF56014">
    <property type="entry name" value="Nitrite and sulphite reductase 4Fe-4S domain-like"/>
    <property type="match status" value="1"/>
</dbReference>
<evidence type="ECO:0000256" key="2">
    <source>
        <dbReference type="ARBA" id="ARBA00022723"/>
    </source>
</evidence>
<sequence>MLRQLENSYEENVGHWKHGGIVGVKGYGGGVVGRYSDMPEKFPHVREFHTVRVNQVAGFFYTSEKLRQLADVWDKYGSGLYNMHGSTGDIILLGTVTENLQPCVDELGDIGFDLGGSGGGLRTLSCCVGKARCEKACIDSTDIIRDLTQHYQDVIHRPQWPYKFKIKVSACPNDCAAASARSDLAVMGVWRDTLRIDMEAVREYVAKGFKINEQLINKCPTEALSWDADKQELSLCAEDCTRCMHCINVMPKAISIGTETGATLLIGGKVPVVKGPMIGWVLVPFMKMEPPYTELKELVDKITDWWADNAKNRERVGELIERVGLANFLEAVGLKPLPQMVKSPRHNPYIFWNPEEVEKRG</sequence>
<dbReference type="Pfam" id="PF01077">
    <property type="entry name" value="NIR_SIR"/>
    <property type="match status" value="1"/>
</dbReference>
<evidence type="ECO:0000259" key="6">
    <source>
        <dbReference type="Pfam" id="PF03460"/>
    </source>
</evidence>
<keyword evidence="3" id="KW-0408">Iron</keyword>
<organism evidence="7">
    <name type="scientific">bioreactor metagenome</name>
    <dbReference type="NCBI Taxonomy" id="1076179"/>
    <lineage>
        <taxon>unclassified sequences</taxon>
        <taxon>metagenomes</taxon>
        <taxon>ecological metagenomes</taxon>
    </lineage>
</organism>
<protein>
    <submittedName>
        <fullName evidence="7">Sulfite reductase, dissimilatory-type subunit alpha</fullName>
    </submittedName>
</protein>
<dbReference type="Pfam" id="PF03460">
    <property type="entry name" value="NIR_SIR_ferr"/>
    <property type="match status" value="1"/>
</dbReference>
<comment type="caution">
    <text evidence="7">The sequence shown here is derived from an EMBL/GenBank/DDBJ whole genome shotgun (WGS) entry which is preliminary data.</text>
</comment>
<gene>
    <name evidence="7" type="primary">dsvA_3</name>
    <name evidence="7" type="ORF">SDC9_95048</name>
</gene>
<dbReference type="InterPro" id="IPR005117">
    <property type="entry name" value="NiRdtase/SiRdtase_haem-b_fer"/>
</dbReference>
<feature type="domain" description="Nitrite/sulphite reductase 4Fe-4S" evidence="5">
    <location>
        <begin position="118"/>
        <end position="333"/>
    </location>
</feature>
<dbReference type="InterPro" id="IPR006067">
    <property type="entry name" value="NO2/SO3_Rdtase_4Fe4S_dom"/>
</dbReference>
<dbReference type="GO" id="GO:0050311">
    <property type="term" value="F:sulfite reductase (ferredoxin) activity"/>
    <property type="evidence" value="ECO:0007669"/>
    <property type="project" value="TreeGrafter"/>
</dbReference>
<dbReference type="InterPro" id="IPR045169">
    <property type="entry name" value="NO2/SO3_Rdtase_4Fe4S_prot"/>
</dbReference>
<evidence type="ECO:0000256" key="3">
    <source>
        <dbReference type="ARBA" id="ARBA00023004"/>
    </source>
</evidence>
<dbReference type="EMBL" id="VSSQ01012050">
    <property type="protein sequence ID" value="MPM48324.1"/>
    <property type="molecule type" value="Genomic_DNA"/>
</dbReference>
<dbReference type="SUPFAM" id="SSF54862">
    <property type="entry name" value="4Fe-4S ferredoxins"/>
    <property type="match status" value="1"/>
</dbReference>
<dbReference type="GO" id="GO:0016002">
    <property type="term" value="F:sulfite reductase activity"/>
    <property type="evidence" value="ECO:0007669"/>
    <property type="project" value="TreeGrafter"/>
</dbReference>
<proteinExistence type="predicted"/>
<evidence type="ECO:0000256" key="4">
    <source>
        <dbReference type="ARBA" id="ARBA00023014"/>
    </source>
</evidence>
<dbReference type="GO" id="GO:0009337">
    <property type="term" value="C:sulfite reductase complex (NADPH)"/>
    <property type="evidence" value="ECO:0007669"/>
    <property type="project" value="TreeGrafter"/>
</dbReference>
<name>A0A645AF66_9ZZZZ</name>
<keyword evidence="4" id="KW-0411">Iron-sulfur</keyword>
<evidence type="ECO:0000313" key="7">
    <source>
        <dbReference type="EMBL" id="MPM48324.1"/>
    </source>
</evidence>
<dbReference type="GO" id="GO:0000103">
    <property type="term" value="P:sulfate assimilation"/>
    <property type="evidence" value="ECO:0007669"/>
    <property type="project" value="TreeGrafter"/>
</dbReference>
<dbReference type="InterPro" id="IPR045854">
    <property type="entry name" value="NO2/SO3_Rdtase_4Fe4S_sf"/>
</dbReference>
<dbReference type="GO" id="GO:0046872">
    <property type="term" value="F:metal ion binding"/>
    <property type="evidence" value="ECO:0007669"/>
    <property type="project" value="UniProtKB-KW"/>
</dbReference>
<dbReference type="AlphaFoldDB" id="A0A645AF66"/>
<keyword evidence="2" id="KW-0479">Metal-binding</keyword>
<dbReference type="GO" id="GO:0051539">
    <property type="term" value="F:4 iron, 4 sulfur cluster binding"/>
    <property type="evidence" value="ECO:0007669"/>
    <property type="project" value="UniProtKB-KW"/>
</dbReference>
<dbReference type="NCBIfam" id="TIGR02064">
    <property type="entry name" value="dsrA"/>
    <property type="match status" value="1"/>
</dbReference>
<dbReference type="Gene3D" id="3.30.413.10">
    <property type="entry name" value="Sulfite Reductase Hemoprotein, domain 1"/>
    <property type="match status" value="1"/>
</dbReference>
<dbReference type="InterPro" id="IPR011806">
    <property type="entry name" value="DsrA"/>
</dbReference>
<keyword evidence="1" id="KW-0004">4Fe-4S</keyword>
<evidence type="ECO:0000259" key="5">
    <source>
        <dbReference type="Pfam" id="PF01077"/>
    </source>
</evidence>